<reference evidence="1 2" key="1">
    <citation type="journal article" date="2024" name="Commun. Biol.">
        <title>Comparative genomic analysis of thermophilic fungi reveals convergent evolutionary adaptations and gene losses.</title>
        <authorList>
            <person name="Steindorff A.S."/>
            <person name="Aguilar-Pontes M.V."/>
            <person name="Robinson A.J."/>
            <person name="Andreopoulos B."/>
            <person name="LaButti K."/>
            <person name="Kuo A."/>
            <person name="Mondo S."/>
            <person name="Riley R."/>
            <person name="Otillar R."/>
            <person name="Haridas S."/>
            <person name="Lipzen A."/>
            <person name="Grimwood J."/>
            <person name="Schmutz J."/>
            <person name="Clum A."/>
            <person name="Reid I.D."/>
            <person name="Moisan M.C."/>
            <person name="Butler G."/>
            <person name="Nguyen T.T.M."/>
            <person name="Dewar K."/>
            <person name="Conant G."/>
            <person name="Drula E."/>
            <person name="Henrissat B."/>
            <person name="Hansel C."/>
            <person name="Singer S."/>
            <person name="Hutchinson M.I."/>
            <person name="de Vries R.P."/>
            <person name="Natvig D.O."/>
            <person name="Powell A.J."/>
            <person name="Tsang A."/>
            <person name="Grigoriev I.V."/>
        </authorList>
    </citation>
    <scope>NUCLEOTIDE SEQUENCE [LARGE SCALE GENOMIC DNA]</scope>
    <source>
        <strain evidence="1 2">CBS 494.80</strain>
    </source>
</reference>
<keyword evidence="2" id="KW-1185">Reference proteome</keyword>
<name>A0ABR4C593_9HELO</name>
<evidence type="ECO:0000313" key="1">
    <source>
        <dbReference type="EMBL" id="KAL2064667.1"/>
    </source>
</evidence>
<accession>A0ABR4C593</accession>
<dbReference type="EMBL" id="JAZHXI010000013">
    <property type="protein sequence ID" value="KAL2064667.1"/>
    <property type="molecule type" value="Genomic_DNA"/>
</dbReference>
<protein>
    <submittedName>
        <fullName evidence="1">Uncharacterized protein</fullName>
    </submittedName>
</protein>
<proteinExistence type="predicted"/>
<organism evidence="1 2">
    <name type="scientific">Oculimacula yallundae</name>
    <dbReference type="NCBI Taxonomy" id="86028"/>
    <lineage>
        <taxon>Eukaryota</taxon>
        <taxon>Fungi</taxon>
        <taxon>Dikarya</taxon>
        <taxon>Ascomycota</taxon>
        <taxon>Pezizomycotina</taxon>
        <taxon>Leotiomycetes</taxon>
        <taxon>Helotiales</taxon>
        <taxon>Ploettnerulaceae</taxon>
        <taxon>Oculimacula</taxon>
    </lineage>
</organism>
<gene>
    <name evidence="1" type="ORF">VTL71DRAFT_3805</name>
</gene>
<dbReference type="Proteomes" id="UP001595075">
    <property type="component" value="Unassembled WGS sequence"/>
</dbReference>
<comment type="caution">
    <text evidence="1">The sequence shown here is derived from an EMBL/GenBank/DDBJ whole genome shotgun (WGS) entry which is preliminary data.</text>
</comment>
<evidence type="ECO:0000313" key="2">
    <source>
        <dbReference type="Proteomes" id="UP001595075"/>
    </source>
</evidence>
<sequence>MFEAPELWHTEQNGDRKVLTEMLQAVDNVINTYTGPNAFPMGQNVLALLPLRTSQRFVEMLDEHEPFAMAVLARIYALQHATERIWWMHGLEEMELPRGNVRGLYGLMPTEFTWMMEWPLDVAEGQICLASKVLGKGRVIPQSRAPANVTRSSEVGINQTNLHNYQVSTVAHVVCRWIGAVTTIMYCLLMVP</sequence>